<protein>
    <submittedName>
        <fullName evidence="5">Aste57867_205 protein</fullName>
    </submittedName>
</protein>
<dbReference type="Gene3D" id="1.25.40.570">
    <property type="match status" value="1"/>
</dbReference>
<gene>
    <name evidence="5" type="primary">Aste57867_205</name>
    <name evidence="4" type="ORF">As57867_000205</name>
    <name evidence="5" type="ORF">ASTE57867_205</name>
</gene>
<dbReference type="InterPro" id="IPR000717">
    <property type="entry name" value="PCI_dom"/>
</dbReference>
<evidence type="ECO:0000313" key="4">
    <source>
        <dbReference type="EMBL" id="KAF0720565.1"/>
    </source>
</evidence>
<dbReference type="PANTHER" id="PTHR14145:SF1">
    <property type="entry name" value="26S PROTEASOME NON-ATPASE REGULATORY SUBUNIT 6"/>
    <property type="match status" value="1"/>
</dbReference>
<reference evidence="5 6" key="1">
    <citation type="submission" date="2019-03" db="EMBL/GenBank/DDBJ databases">
        <authorList>
            <person name="Gaulin E."/>
            <person name="Dumas B."/>
        </authorList>
    </citation>
    <scope>NUCLEOTIDE SEQUENCE [LARGE SCALE GENOMIC DNA]</scope>
    <source>
        <strain evidence="5">CBS 568.67</strain>
    </source>
</reference>
<dbReference type="EMBL" id="VJMH01000009">
    <property type="protein sequence ID" value="KAF0720565.1"/>
    <property type="molecule type" value="Genomic_DNA"/>
</dbReference>
<dbReference type="Proteomes" id="UP000332933">
    <property type="component" value="Unassembled WGS sequence"/>
</dbReference>
<feature type="domain" description="PCI" evidence="3">
    <location>
        <begin position="231"/>
        <end position="418"/>
    </location>
</feature>
<accession>A0A485K337</accession>
<dbReference type="OrthoDB" id="1452at2759"/>
<evidence type="ECO:0000256" key="2">
    <source>
        <dbReference type="SAM" id="Coils"/>
    </source>
</evidence>
<feature type="coiled-coil region" evidence="2">
    <location>
        <begin position="112"/>
        <end position="139"/>
    </location>
</feature>
<dbReference type="PANTHER" id="PTHR14145">
    <property type="entry name" value="26S PROTESOME SUBUNIT 6"/>
    <property type="match status" value="1"/>
</dbReference>
<keyword evidence="2" id="KW-0175">Coiled coil</keyword>
<dbReference type="InterPro" id="IPR036390">
    <property type="entry name" value="WH_DNA-bd_sf"/>
</dbReference>
<evidence type="ECO:0000313" key="5">
    <source>
        <dbReference type="EMBL" id="VFT77431.1"/>
    </source>
</evidence>
<dbReference type="GO" id="GO:0043161">
    <property type="term" value="P:proteasome-mediated ubiquitin-dependent protein catabolic process"/>
    <property type="evidence" value="ECO:0007669"/>
    <property type="project" value="TreeGrafter"/>
</dbReference>
<dbReference type="AlphaFoldDB" id="A0A485K337"/>
<evidence type="ECO:0000313" key="6">
    <source>
        <dbReference type="Proteomes" id="UP000332933"/>
    </source>
</evidence>
<dbReference type="FunFam" id="1.25.40.570:FF:000005">
    <property type="entry name" value="26S proteasome regulatory subunit N7"/>
    <property type="match status" value="1"/>
</dbReference>
<dbReference type="EMBL" id="CAADRA010000009">
    <property type="protein sequence ID" value="VFT77431.1"/>
    <property type="molecule type" value="Genomic_DNA"/>
</dbReference>
<dbReference type="Pfam" id="PF21154">
    <property type="entry name" value="RPN7_PSMD6_C"/>
    <property type="match status" value="1"/>
</dbReference>
<evidence type="ECO:0000259" key="3">
    <source>
        <dbReference type="PROSITE" id="PS50250"/>
    </source>
</evidence>
<keyword evidence="1" id="KW-0647">Proteasome</keyword>
<dbReference type="InterPro" id="IPR045135">
    <property type="entry name" value="Rpn7_N"/>
</dbReference>
<name>A0A485K337_9STRA</name>
<dbReference type="SMART" id="SM00088">
    <property type="entry name" value="PINT"/>
    <property type="match status" value="1"/>
</dbReference>
<reference evidence="4" key="2">
    <citation type="submission" date="2019-06" db="EMBL/GenBank/DDBJ databases">
        <title>Genomics analysis of Aphanomyces spp. identifies a new class of oomycete effector associated with host adaptation.</title>
        <authorList>
            <person name="Gaulin E."/>
        </authorList>
    </citation>
    <scope>NUCLEOTIDE SEQUENCE</scope>
    <source>
        <strain evidence="4">CBS 578.67</strain>
    </source>
</reference>
<proteinExistence type="predicted"/>
<dbReference type="InterPro" id="IPR019585">
    <property type="entry name" value="Rpn7/CSN1"/>
</dbReference>
<dbReference type="PROSITE" id="PS50250">
    <property type="entry name" value="PCI"/>
    <property type="match status" value="1"/>
</dbReference>
<dbReference type="Pfam" id="PF10602">
    <property type="entry name" value="RPN7"/>
    <property type="match status" value="1"/>
</dbReference>
<dbReference type="GO" id="GO:0000502">
    <property type="term" value="C:proteasome complex"/>
    <property type="evidence" value="ECO:0007669"/>
    <property type="project" value="UniProtKB-KW"/>
</dbReference>
<dbReference type="SUPFAM" id="SSF46785">
    <property type="entry name" value="Winged helix' DNA-binding domain"/>
    <property type="match status" value="1"/>
</dbReference>
<dbReference type="Pfam" id="PF01399">
    <property type="entry name" value="PCI"/>
    <property type="match status" value="1"/>
</dbReference>
<sequence length="446" mass="49600">MGAEEPTKKKTTSGHISEQLEEDISTFPNMEVSHLYFLLQVSGSAHAAVTPAEVESTKSKLLALIQANHMAPFYERACAEFKWPVDAALLASMKCVPVVRPFPQSLILALCRKQNDDELAKLDAQLVDAEANLGDIEVLETHLARARLYSLIGDKDKVLAAFATALTKPTSINQKIIIQLHIIRIGLFFSDLPLVETHIKKATALIDEGGDWDRRNRLKVYEGCYLLMARDFAKASKLFQESVATFTSTELMPYPTLIFYAVITCVLSMSRVDLKSKIVDSSEVLAVLLDIPHLSDFLNGLYDCNYKQFFTAIGTSSSANKVSILILLLLFLVGLHAHVNRDKYLASHSRFIYRELRVLAYAQFLEAYRSVTLQSMATAFGVGIPFLDAELSRFIAAGRLNAKIDKVAGVIETNRPDAKNAQYQETIKKGDALLNRVQKLARVINV</sequence>
<evidence type="ECO:0000256" key="1">
    <source>
        <dbReference type="ARBA" id="ARBA00022942"/>
    </source>
</evidence>
<organism evidence="5 6">
    <name type="scientific">Aphanomyces stellatus</name>
    <dbReference type="NCBI Taxonomy" id="120398"/>
    <lineage>
        <taxon>Eukaryota</taxon>
        <taxon>Sar</taxon>
        <taxon>Stramenopiles</taxon>
        <taxon>Oomycota</taxon>
        <taxon>Saprolegniomycetes</taxon>
        <taxon>Saprolegniales</taxon>
        <taxon>Verrucalvaceae</taxon>
        <taxon>Aphanomyces</taxon>
    </lineage>
</organism>
<dbReference type="InterPro" id="IPR049549">
    <property type="entry name" value="RPN7_PSMD6_C"/>
</dbReference>
<keyword evidence="6" id="KW-1185">Reference proteome</keyword>